<dbReference type="EMBL" id="FOIA01000047">
    <property type="protein sequence ID" value="SET62961.1"/>
    <property type="molecule type" value="Genomic_DNA"/>
</dbReference>
<dbReference type="Proteomes" id="UP000199345">
    <property type="component" value="Unassembled WGS sequence"/>
</dbReference>
<proteinExistence type="predicted"/>
<reference evidence="2" key="1">
    <citation type="submission" date="2016-10" db="EMBL/GenBank/DDBJ databases">
        <authorList>
            <person name="Varghese N."/>
            <person name="Submissions S."/>
        </authorList>
    </citation>
    <scope>NUCLEOTIDE SEQUENCE [LARGE SCALE GENOMIC DNA]</scope>
    <source>
        <strain evidence="2">Nm71</strain>
    </source>
</reference>
<evidence type="ECO:0000313" key="1">
    <source>
        <dbReference type="EMBL" id="SET62961.1"/>
    </source>
</evidence>
<dbReference type="AlphaFoldDB" id="A0A1I0FZJ1"/>
<sequence length="107" mass="11877">MSGARPPHAILGRKDPSDFGTSLQQQLLVGVQQNGLIYQCFSVLISTMKQILLGFYKNATALKAREFAILRSIPHPSSIMLKIANIACYNRKVSEDGFQSFAFDEVQ</sequence>
<protein>
    <submittedName>
        <fullName evidence="1">Uncharacterized protein</fullName>
    </submittedName>
</protein>
<evidence type="ECO:0000313" key="2">
    <source>
        <dbReference type="Proteomes" id="UP000199345"/>
    </source>
</evidence>
<organism evidence="1 2">
    <name type="scientific">Nitrosomonas marina</name>
    <dbReference type="NCBI Taxonomy" id="917"/>
    <lineage>
        <taxon>Bacteria</taxon>
        <taxon>Pseudomonadati</taxon>
        <taxon>Pseudomonadota</taxon>
        <taxon>Betaproteobacteria</taxon>
        <taxon>Nitrosomonadales</taxon>
        <taxon>Nitrosomonadaceae</taxon>
        <taxon>Nitrosomonas</taxon>
    </lineage>
</organism>
<accession>A0A1I0FZJ1</accession>
<name>A0A1I0FZJ1_9PROT</name>
<keyword evidence="2" id="KW-1185">Reference proteome</keyword>
<gene>
    <name evidence="1" type="ORF">SAMN05216326_1479</name>
</gene>